<sequence>MGLVEVPSQSLTKTGTVVAT</sequence>
<reference evidence="2 3" key="1">
    <citation type="submission" date="2018-01" db="EMBL/GenBank/DDBJ databases">
        <authorList>
            <person name="Clerissi C."/>
        </authorList>
    </citation>
    <scope>NUCLEOTIDE SEQUENCE [LARGE SCALE GENOMIC DNA]</scope>
    <source>
        <strain evidence="2">Cupriavidus taiwanensis STM 8556</strain>
    </source>
</reference>
<evidence type="ECO:0000256" key="1">
    <source>
        <dbReference type="SAM" id="MobiDB-lite"/>
    </source>
</evidence>
<dbReference type="AlphaFoldDB" id="A0A976B2V0"/>
<organism evidence="2 3">
    <name type="scientific">Cupriavidus taiwanensis</name>
    <dbReference type="NCBI Taxonomy" id="164546"/>
    <lineage>
        <taxon>Bacteria</taxon>
        <taxon>Pseudomonadati</taxon>
        <taxon>Pseudomonadota</taxon>
        <taxon>Betaproteobacteria</taxon>
        <taxon>Burkholderiales</taxon>
        <taxon>Burkholderiaceae</taxon>
        <taxon>Cupriavidus</taxon>
    </lineage>
</organism>
<evidence type="ECO:0000313" key="3">
    <source>
        <dbReference type="Proteomes" id="UP000256952"/>
    </source>
</evidence>
<comment type="caution">
    <text evidence="2">The sequence shown here is derived from an EMBL/GenBank/DDBJ whole genome shotgun (WGS) entry which is preliminary data.</text>
</comment>
<feature type="compositionally biased region" description="Polar residues" evidence="1">
    <location>
        <begin position="7"/>
        <end position="20"/>
    </location>
</feature>
<evidence type="ECO:0000313" key="2">
    <source>
        <dbReference type="EMBL" id="SOZ73026.1"/>
    </source>
</evidence>
<name>A0A976B2V0_9BURK</name>
<proteinExistence type="predicted"/>
<accession>A0A976B2V0</accession>
<dbReference type="Proteomes" id="UP000256952">
    <property type="component" value="Chromosome CBM2613_b"/>
</dbReference>
<protein>
    <submittedName>
        <fullName evidence="2">Uncharacterized protein</fullName>
    </submittedName>
</protein>
<feature type="region of interest" description="Disordered" evidence="1">
    <location>
        <begin position="1"/>
        <end position="20"/>
    </location>
</feature>
<dbReference type="EMBL" id="OFTH01000047">
    <property type="protein sequence ID" value="SOZ73026.1"/>
    <property type="molecule type" value="Genomic_DNA"/>
</dbReference>
<gene>
    <name evidence="2" type="ORF">CBM2613_B50168</name>
</gene>